<proteinExistence type="predicted"/>
<name>A0ABU7CEH3_9TELE</name>
<sequence length="72" mass="8144">MPSLGAYRPLPYRGSLAVAPTRTRGSGLTEPEKVLLFFCWIPFRTELCPSGQRTLTVSFCWVLSRILNEAFH</sequence>
<evidence type="ECO:0000313" key="2">
    <source>
        <dbReference type="Proteomes" id="UP001345963"/>
    </source>
</evidence>
<organism evidence="1 2">
    <name type="scientific">Ataeniobius toweri</name>
    <dbReference type="NCBI Taxonomy" id="208326"/>
    <lineage>
        <taxon>Eukaryota</taxon>
        <taxon>Metazoa</taxon>
        <taxon>Chordata</taxon>
        <taxon>Craniata</taxon>
        <taxon>Vertebrata</taxon>
        <taxon>Euteleostomi</taxon>
        <taxon>Actinopterygii</taxon>
        <taxon>Neopterygii</taxon>
        <taxon>Teleostei</taxon>
        <taxon>Neoteleostei</taxon>
        <taxon>Acanthomorphata</taxon>
        <taxon>Ovalentaria</taxon>
        <taxon>Atherinomorphae</taxon>
        <taxon>Cyprinodontiformes</taxon>
        <taxon>Goodeidae</taxon>
        <taxon>Ataeniobius</taxon>
    </lineage>
</organism>
<evidence type="ECO:0000313" key="1">
    <source>
        <dbReference type="EMBL" id="MED6261318.1"/>
    </source>
</evidence>
<gene>
    <name evidence="1" type="ORF">ATANTOWER_003566</name>
</gene>
<keyword evidence="2" id="KW-1185">Reference proteome</keyword>
<dbReference type="EMBL" id="JAHUTI010089893">
    <property type="protein sequence ID" value="MED6261318.1"/>
    <property type="molecule type" value="Genomic_DNA"/>
</dbReference>
<dbReference type="Proteomes" id="UP001345963">
    <property type="component" value="Unassembled WGS sequence"/>
</dbReference>
<comment type="caution">
    <text evidence="1">The sequence shown here is derived from an EMBL/GenBank/DDBJ whole genome shotgun (WGS) entry which is preliminary data.</text>
</comment>
<accession>A0ABU7CEH3</accession>
<protein>
    <submittedName>
        <fullName evidence="1">Uncharacterized protein</fullName>
    </submittedName>
</protein>
<reference evidence="1 2" key="1">
    <citation type="submission" date="2021-07" db="EMBL/GenBank/DDBJ databases">
        <authorList>
            <person name="Palmer J.M."/>
        </authorList>
    </citation>
    <scope>NUCLEOTIDE SEQUENCE [LARGE SCALE GENOMIC DNA]</scope>
    <source>
        <strain evidence="1 2">AT_MEX2019</strain>
        <tissue evidence="1">Muscle</tissue>
    </source>
</reference>